<feature type="site" description="Transition state stabilizer" evidence="7">
    <location>
        <position position="71"/>
    </location>
</feature>
<evidence type="ECO:0000256" key="4">
    <source>
        <dbReference type="ARBA" id="ARBA00022793"/>
    </source>
</evidence>
<feature type="domain" description="Uroporphyrinogen decarboxylase (URO-D)" evidence="11">
    <location>
        <begin position="134"/>
        <end position="150"/>
    </location>
</feature>
<comment type="caution">
    <text evidence="12">The sequence shown here is derived from an EMBL/GenBank/DDBJ whole genome shotgun (WGS) entry which is preliminary data.</text>
</comment>
<dbReference type="EC" id="4.1.1.37" evidence="3 7"/>
<dbReference type="PANTHER" id="PTHR21091">
    <property type="entry name" value="METHYLTETRAHYDROFOLATE:HOMOCYSTEINE METHYLTRANSFERASE RELATED"/>
    <property type="match status" value="1"/>
</dbReference>
<evidence type="ECO:0000256" key="2">
    <source>
        <dbReference type="ARBA" id="ARBA00009935"/>
    </source>
</evidence>
<evidence type="ECO:0000313" key="13">
    <source>
        <dbReference type="Proteomes" id="UP000240681"/>
    </source>
</evidence>
<comment type="pathway">
    <text evidence="1 7 8">Porphyrin-containing compound metabolism; protoporphyrin-IX biosynthesis; coproporphyrinogen-III from 5-aminolevulinate: step 4/4.</text>
</comment>
<dbReference type="InterPro" id="IPR006361">
    <property type="entry name" value="Uroporphyrinogen_deCO2ase_HemE"/>
</dbReference>
<protein>
    <recommendedName>
        <fullName evidence="3 7">Uroporphyrinogen decarboxylase</fullName>
        <shortName evidence="7">UPD</shortName>
        <shortName evidence="7">URO-D</shortName>
        <ecNumber evidence="3 7">4.1.1.37</ecNumber>
    </recommendedName>
</protein>
<feature type="binding site" evidence="7">
    <location>
        <begin position="22"/>
        <end position="26"/>
    </location>
    <ligand>
        <name>substrate</name>
    </ligand>
</feature>
<dbReference type="PROSITE" id="PS00907">
    <property type="entry name" value="UROD_2"/>
    <property type="match status" value="1"/>
</dbReference>
<dbReference type="Gene3D" id="3.20.20.210">
    <property type="match status" value="1"/>
</dbReference>
<proteinExistence type="inferred from homology"/>
<dbReference type="AlphaFoldDB" id="A0A2R6B4C7"/>
<dbReference type="UniPathway" id="UPA00251">
    <property type="reaction ID" value="UER00321"/>
</dbReference>
<evidence type="ECO:0000256" key="1">
    <source>
        <dbReference type="ARBA" id="ARBA00004804"/>
    </source>
</evidence>
<dbReference type="GO" id="GO:0006782">
    <property type="term" value="P:protoporphyrinogen IX biosynthetic process"/>
    <property type="evidence" value="ECO:0007669"/>
    <property type="project" value="UniProtKB-UniRule"/>
</dbReference>
<dbReference type="InterPro" id="IPR000257">
    <property type="entry name" value="Uroporphyrinogen_deCOase"/>
</dbReference>
<feature type="binding site" evidence="7">
    <location>
        <position position="312"/>
    </location>
    <ligand>
        <name>substrate</name>
    </ligand>
</feature>
<dbReference type="HAMAP" id="MF_00218">
    <property type="entry name" value="URO_D"/>
    <property type="match status" value="1"/>
</dbReference>
<comment type="catalytic activity">
    <reaction evidence="7 8">
        <text>uroporphyrinogen III + 4 H(+) = coproporphyrinogen III + 4 CO2</text>
        <dbReference type="Rhea" id="RHEA:19865"/>
        <dbReference type="ChEBI" id="CHEBI:15378"/>
        <dbReference type="ChEBI" id="CHEBI:16526"/>
        <dbReference type="ChEBI" id="CHEBI:57308"/>
        <dbReference type="ChEBI" id="CHEBI:57309"/>
        <dbReference type="EC" id="4.1.1.37"/>
    </reaction>
</comment>
<evidence type="ECO:0000313" key="12">
    <source>
        <dbReference type="EMBL" id="PSN93517.1"/>
    </source>
</evidence>
<keyword evidence="6 7" id="KW-0627">Porphyrin biosynthesis</keyword>
<keyword evidence="5 7" id="KW-0456">Lyase</keyword>
<feature type="domain" description="Uroporphyrinogen decarboxylase (URO-D)" evidence="10">
    <location>
        <begin position="17"/>
        <end position="26"/>
    </location>
</feature>
<comment type="similarity">
    <text evidence="2 7 9">Belongs to the uroporphyrinogen decarboxylase family.</text>
</comment>
<accession>A0A2R6B4C7</accession>
<dbReference type="PANTHER" id="PTHR21091:SF169">
    <property type="entry name" value="UROPORPHYRINOGEN DECARBOXYLASE"/>
    <property type="match status" value="1"/>
</dbReference>
<dbReference type="Proteomes" id="UP000240681">
    <property type="component" value="Unassembled WGS sequence"/>
</dbReference>
<evidence type="ECO:0000256" key="3">
    <source>
        <dbReference type="ARBA" id="ARBA00012288"/>
    </source>
</evidence>
<organism evidence="12 13">
    <name type="scientific">Candidatus Marsarchaeota G2 archaeon ECH_B_SAG-C16</name>
    <dbReference type="NCBI Taxonomy" id="1978163"/>
    <lineage>
        <taxon>Archaea</taxon>
        <taxon>Candidatus Marsarchaeota</taxon>
        <taxon>Candidatus Marsarchaeota group 2</taxon>
    </lineage>
</organism>
<comment type="function">
    <text evidence="7">Catalyzes the decarboxylation of four acetate groups of uroporphyrinogen-III to yield coproporphyrinogen-III.</text>
</comment>
<sequence>MQRLIKACLGEETDCTPVWFMRQAGRYLPGYRELRRAHSLLEIIRSPQLAAKVASEPVLRFGFDGAIVFSDIILPLTTMGVNLELEGGVGPVIREPLRTPDSVGHIFPGRAEDLTFIYRQIELLRETLPNVPVIGFAGAPFTLASYLIEGQYSRAFEQTKSFMYRNTEAWGSLMKNVMETVIAYLKAQVRHGVEVLQLFDSWVGALSPNDFREYVKPYVQQILAEIVGVPRIYFGTSIAGLLQELSDLEFDVLGIDWRVNIGVAWREVGKKSVQGNLDPSTLLGGQGIALKEAKSILNEVSNRPGHVFNLGHGVLPQTDPAVVKAVVDFVHTHTER</sequence>
<name>A0A2R6B4C7_9ARCH</name>
<gene>
    <name evidence="7" type="primary">hemE</name>
    <name evidence="12" type="ORF">B9Q09_05755</name>
</gene>
<keyword evidence="7" id="KW-0963">Cytoplasm</keyword>
<dbReference type="InterPro" id="IPR038071">
    <property type="entry name" value="UROD/MetE-like_sf"/>
</dbReference>
<evidence type="ECO:0000256" key="9">
    <source>
        <dbReference type="RuleBase" id="RU004169"/>
    </source>
</evidence>
<feature type="binding site" evidence="7">
    <location>
        <position position="146"/>
    </location>
    <ligand>
        <name>substrate</name>
    </ligand>
</feature>
<keyword evidence="4 7" id="KW-0210">Decarboxylase</keyword>
<dbReference type="EMBL" id="NEXK01000105">
    <property type="protein sequence ID" value="PSN93517.1"/>
    <property type="molecule type" value="Genomic_DNA"/>
</dbReference>
<evidence type="ECO:0000256" key="7">
    <source>
        <dbReference type="HAMAP-Rule" id="MF_00218"/>
    </source>
</evidence>
<dbReference type="GO" id="GO:0005829">
    <property type="term" value="C:cytosol"/>
    <property type="evidence" value="ECO:0007669"/>
    <property type="project" value="TreeGrafter"/>
</dbReference>
<evidence type="ECO:0000256" key="5">
    <source>
        <dbReference type="ARBA" id="ARBA00023239"/>
    </source>
</evidence>
<feature type="binding site" evidence="7">
    <location>
        <position position="201"/>
    </location>
    <ligand>
        <name>substrate</name>
    </ligand>
</feature>
<dbReference type="SUPFAM" id="SSF51726">
    <property type="entry name" value="UROD/MetE-like"/>
    <property type="match status" value="1"/>
</dbReference>
<evidence type="ECO:0000256" key="8">
    <source>
        <dbReference type="RuleBase" id="RU000554"/>
    </source>
</evidence>
<dbReference type="CDD" id="cd00717">
    <property type="entry name" value="URO-D"/>
    <property type="match status" value="1"/>
</dbReference>
<feature type="binding site" evidence="7">
    <location>
        <position position="71"/>
    </location>
    <ligand>
        <name>substrate</name>
    </ligand>
</feature>
<dbReference type="NCBIfam" id="TIGR01464">
    <property type="entry name" value="hemE"/>
    <property type="match status" value="1"/>
</dbReference>
<comment type="subcellular location">
    <subcellularLocation>
        <location evidence="7">Cytoplasm</location>
    </subcellularLocation>
</comment>
<evidence type="ECO:0000256" key="6">
    <source>
        <dbReference type="ARBA" id="ARBA00023244"/>
    </source>
</evidence>
<dbReference type="GO" id="GO:0004853">
    <property type="term" value="F:uroporphyrinogen decarboxylase activity"/>
    <property type="evidence" value="ECO:0007669"/>
    <property type="project" value="UniProtKB-UniRule"/>
</dbReference>
<evidence type="ECO:0000259" key="10">
    <source>
        <dbReference type="PROSITE" id="PS00906"/>
    </source>
</evidence>
<reference evidence="12 13" key="1">
    <citation type="submission" date="2017-04" db="EMBL/GenBank/DDBJ databases">
        <title>Novel microbial lineages endemic to geothermal iron-oxide mats fill important gaps in the evolutionary history of Archaea.</title>
        <authorList>
            <person name="Jay Z.J."/>
            <person name="Beam J.P."/>
            <person name="Dlakic M."/>
            <person name="Rusch D.B."/>
            <person name="Kozubal M.A."/>
            <person name="Inskeep W.P."/>
        </authorList>
    </citation>
    <scope>NUCLEOTIDE SEQUENCE [LARGE SCALE GENOMIC DNA]</scope>
    <source>
        <strain evidence="12">ECH_B_SAG-C16</strain>
    </source>
</reference>
<dbReference type="PROSITE" id="PS00906">
    <property type="entry name" value="UROD_1"/>
    <property type="match status" value="1"/>
</dbReference>
<dbReference type="Pfam" id="PF01208">
    <property type="entry name" value="URO-D"/>
    <property type="match status" value="1"/>
</dbReference>
<comment type="caution">
    <text evidence="7">Lacks conserved residue(s) required for the propagation of feature annotation.</text>
</comment>
<comment type="subunit">
    <text evidence="7">Homodimer.</text>
</comment>
<evidence type="ECO:0000259" key="11">
    <source>
        <dbReference type="PROSITE" id="PS00907"/>
    </source>
</evidence>